<gene>
    <name evidence="1" type="ORF">JMM60_05750</name>
</gene>
<dbReference type="InterPro" id="IPR027417">
    <property type="entry name" value="P-loop_NTPase"/>
</dbReference>
<comment type="caution">
    <text evidence="1">The sequence shown here is derived from an EMBL/GenBank/DDBJ whole genome shotgun (WGS) entry which is preliminary data.</text>
</comment>
<dbReference type="SUPFAM" id="SSF52540">
    <property type="entry name" value="P-loop containing nucleoside triphosphate hydrolases"/>
    <property type="match status" value="1"/>
</dbReference>
<name>A0ABS1RQH0_RHOSU</name>
<dbReference type="Proteomes" id="UP000604473">
    <property type="component" value="Unassembled WGS sequence"/>
</dbReference>
<keyword evidence="2" id="KW-1185">Reference proteome</keyword>
<accession>A0ABS1RQH0</accession>
<dbReference type="RefSeq" id="WP_202247887.1">
    <property type="nucleotide sequence ID" value="NZ_JAESJJ010000004.1"/>
</dbReference>
<proteinExistence type="predicted"/>
<sequence length="347" mass="40218">MKSALICPGPGRSGTTLLHFMFANIKGCYGPREGKEYSFFAKDRDFPYERNFDVDGDDADALRFEFSPRYTTVTAPSWHKTVVERIRNGVDNPFVIFTIREPVSRSISAYRHFLHPYARFGKERHLAEQRCLSDPYRKNFDQAVRSDQLVGCLLSDIVGLYVDSFGKDNVMFFFLEEDAASFDRFYDFVLDRTGLHVPNTRRGAEIPQSSKAKGHPRYYYSQDHDICIRNREGREAYLPAGQFYICNERGHEIISDMDPEVAASCMDAQKLWTREFRAAYQSDIFDELFREDFQKLSDYWVPGSYAGAVPDYFNWSYRDKVFPCAEPDFDLLNDALPELKKASLSEM</sequence>
<evidence type="ECO:0000313" key="2">
    <source>
        <dbReference type="Proteomes" id="UP000604473"/>
    </source>
</evidence>
<evidence type="ECO:0000313" key="1">
    <source>
        <dbReference type="EMBL" id="MBL3608309.1"/>
    </source>
</evidence>
<dbReference type="Gene3D" id="3.40.50.300">
    <property type="entry name" value="P-loop containing nucleotide triphosphate hydrolases"/>
    <property type="match status" value="1"/>
</dbReference>
<dbReference type="EMBL" id="JAESJJ010000004">
    <property type="protein sequence ID" value="MBL3608309.1"/>
    <property type="molecule type" value="Genomic_DNA"/>
</dbReference>
<reference evidence="1 2" key="1">
    <citation type="submission" date="2021-01" db="EMBL/GenBank/DDBJ databases">
        <title>Draft genomes of Rhodovulum sulfidophilum.</title>
        <authorList>
            <person name="Guzman M.S."/>
        </authorList>
    </citation>
    <scope>NUCLEOTIDE SEQUENCE [LARGE SCALE GENOMIC DNA]</scope>
    <source>
        <strain evidence="1 2">AB35</strain>
    </source>
</reference>
<organism evidence="1 2">
    <name type="scientific">Rhodovulum sulfidophilum</name>
    <name type="common">Rhodobacter sulfidophilus</name>
    <dbReference type="NCBI Taxonomy" id="35806"/>
    <lineage>
        <taxon>Bacteria</taxon>
        <taxon>Pseudomonadati</taxon>
        <taxon>Pseudomonadota</taxon>
        <taxon>Alphaproteobacteria</taxon>
        <taxon>Rhodobacterales</taxon>
        <taxon>Paracoccaceae</taxon>
        <taxon>Rhodovulum</taxon>
    </lineage>
</organism>
<protein>
    <submittedName>
        <fullName evidence="1">Sulfotransferase family 2 domain-containing protein</fullName>
    </submittedName>
</protein>